<comment type="similarity">
    <text evidence="4">Belongs to the Nudix hydrolase family.</text>
</comment>
<dbReference type="Pfam" id="PF00293">
    <property type="entry name" value="NUDIX"/>
    <property type="match status" value="1"/>
</dbReference>
<dbReference type="AlphaFoldDB" id="A0AAW9NN26"/>
<dbReference type="InterPro" id="IPR020476">
    <property type="entry name" value="Nudix_hydrolase"/>
</dbReference>
<keyword evidence="2 4" id="KW-0378">Hydrolase</keyword>
<evidence type="ECO:0000256" key="2">
    <source>
        <dbReference type="ARBA" id="ARBA00022801"/>
    </source>
</evidence>
<keyword evidence="3" id="KW-0460">Magnesium</keyword>
<dbReference type="EMBL" id="JARSFG010000003">
    <property type="protein sequence ID" value="MEC1177380.1"/>
    <property type="molecule type" value="Genomic_DNA"/>
</dbReference>
<feature type="domain" description="Nudix hydrolase" evidence="5">
    <location>
        <begin position="1"/>
        <end position="130"/>
    </location>
</feature>
<dbReference type="SUPFAM" id="SSF55811">
    <property type="entry name" value="Nudix"/>
    <property type="match status" value="1"/>
</dbReference>
<proteinExistence type="inferred from homology"/>
<gene>
    <name evidence="6" type="ORF">P9B03_02690</name>
</gene>
<dbReference type="PRINTS" id="PR00502">
    <property type="entry name" value="NUDIXFAMILY"/>
</dbReference>
<sequence length="130" mass="14635">MRIRSAVVIEENDHLLVIKRVKNEQTYFVFPGGQVEQEETVEQAAIREALEEAGVIVELLELLCMVPFNGKQFYYRAKIVGGEVGAGTGPEYSQPELYTGTFEPMWLAKKDVTTLDVRPLEVVEMITGKN</sequence>
<dbReference type="PANTHER" id="PTHR43046">
    <property type="entry name" value="GDP-MANNOSE MANNOSYL HYDROLASE"/>
    <property type="match status" value="1"/>
</dbReference>
<dbReference type="PROSITE" id="PS51462">
    <property type="entry name" value="NUDIX"/>
    <property type="match status" value="1"/>
</dbReference>
<keyword evidence="7" id="KW-1185">Reference proteome</keyword>
<dbReference type="Gene3D" id="3.90.79.10">
    <property type="entry name" value="Nucleoside Triphosphate Pyrophosphohydrolase"/>
    <property type="match status" value="1"/>
</dbReference>
<dbReference type="InterPro" id="IPR020084">
    <property type="entry name" value="NUDIX_hydrolase_CS"/>
</dbReference>
<evidence type="ECO:0000313" key="7">
    <source>
        <dbReference type="Proteomes" id="UP001344888"/>
    </source>
</evidence>
<dbReference type="CDD" id="cd04669">
    <property type="entry name" value="NUDIX_Hydrolase"/>
    <property type="match status" value="1"/>
</dbReference>
<dbReference type="GO" id="GO:0016787">
    <property type="term" value="F:hydrolase activity"/>
    <property type="evidence" value="ECO:0007669"/>
    <property type="project" value="UniProtKB-KW"/>
</dbReference>
<name>A0AAW9NN26_9BACL</name>
<comment type="caution">
    <text evidence="6">The sequence shown here is derived from an EMBL/GenBank/DDBJ whole genome shotgun (WGS) entry which is preliminary data.</text>
</comment>
<evidence type="ECO:0000256" key="4">
    <source>
        <dbReference type="RuleBase" id="RU003476"/>
    </source>
</evidence>
<evidence type="ECO:0000259" key="5">
    <source>
        <dbReference type="PROSITE" id="PS51462"/>
    </source>
</evidence>
<evidence type="ECO:0000256" key="3">
    <source>
        <dbReference type="ARBA" id="ARBA00022842"/>
    </source>
</evidence>
<evidence type="ECO:0000256" key="1">
    <source>
        <dbReference type="ARBA" id="ARBA00001946"/>
    </source>
</evidence>
<dbReference type="RefSeq" id="WP_326121698.1">
    <property type="nucleotide sequence ID" value="NZ_JARSFG010000003.1"/>
</dbReference>
<dbReference type="PANTHER" id="PTHR43046:SF12">
    <property type="entry name" value="GDP-MANNOSE MANNOSYL HYDROLASE"/>
    <property type="match status" value="1"/>
</dbReference>
<dbReference type="InterPro" id="IPR015797">
    <property type="entry name" value="NUDIX_hydrolase-like_dom_sf"/>
</dbReference>
<evidence type="ECO:0000313" key="6">
    <source>
        <dbReference type="EMBL" id="MEC1177380.1"/>
    </source>
</evidence>
<comment type="cofactor">
    <cofactor evidence="1">
        <name>Mg(2+)</name>
        <dbReference type="ChEBI" id="CHEBI:18420"/>
    </cofactor>
</comment>
<accession>A0AAW9NN26</accession>
<reference evidence="6 7" key="1">
    <citation type="submission" date="2023-03" db="EMBL/GenBank/DDBJ databases">
        <title>Bacillus Genome Sequencing.</title>
        <authorList>
            <person name="Dunlap C."/>
        </authorList>
    </citation>
    <scope>NUCLEOTIDE SEQUENCE [LARGE SCALE GENOMIC DNA]</scope>
    <source>
        <strain evidence="6 7">B-59205</strain>
    </source>
</reference>
<dbReference type="PROSITE" id="PS00893">
    <property type="entry name" value="NUDIX_BOX"/>
    <property type="match status" value="1"/>
</dbReference>
<protein>
    <submittedName>
        <fullName evidence="6">NUDIX domain-containing protein</fullName>
    </submittedName>
</protein>
<organism evidence="6 7">
    <name type="scientific">Metasolibacillus meyeri</name>
    <dbReference type="NCBI Taxonomy" id="1071052"/>
    <lineage>
        <taxon>Bacteria</taxon>
        <taxon>Bacillati</taxon>
        <taxon>Bacillota</taxon>
        <taxon>Bacilli</taxon>
        <taxon>Bacillales</taxon>
        <taxon>Caryophanaceae</taxon>
        <taxon>Metasolibacillus</taxon>
    </lineage>
</organism>
<dbReference type="Proteomes" id="UP001344888">
    <property type="component" value="Unassembled WGS sequence"/>
</dbReference>
<dbReference type="InterPro" id="IPR000086">
    <property type="entry name" value="NUDIX_hydrolase_dom"/>
</dbReference>